<reference evidence="2 3" key="1">
    <citation type="submission" date="2022-04" db="EMBL/GenBank/DDBJ databases">
        <title>Streptomyces sp. nov. LCR6-01 isolated from Lichen of Dirinaria sp.</title>
        <authorList>
            <person name="Kanchanasin P."/>
            <person name="Tanasupawat S."/>
            <person name="Phongsopitanun W."/>
        </authorList>
    </citation>
    <scope>NUCLEOTIDE SEQUENCE [LARGE SCALE GENOMIC DNA]</scope>
    <source>
        <strain evidence="2 3">LCR6-01</strain>
    </source>
</reference>
<dbReference type="InterPro" id="IPR017517">
    <property type="entry name" value="Maleyloyr_isom"/>
</dbReference>
<protein>
    <submittedName>
        <fullName evidence="2">TIGR03086 family metal-binding protein</fullName>
    </submittedName>
</protein>
<dbReference type="InterPro" id="IPR024344">
    <property type="entry name" value="MDMPI_metal-binding"/>
</dbReference>
<dbReference type="Gene3D" id="1.20.120.450">
    <property type="entry name" value="dinb family like domain"/>
    <property type="match status" value="1"/>
</dbReference>
<dbReference type="NCBIfam" id="TIGR03086">
    <property type="entry name" value="TIGR03086 family metal-binding protein"/>
    <property type="match status" value="1"/>
</dbReference>
<evidence type="ECO:0000313" key="3">
    <source>
        <dbReference type="Proteomes" id="UP001522868"/>
    </source>
</evidence>
<dbReference type="NCBIfam" id="TIGR03083">
    <property type="entry name" value="maleylpyruvate isomerase family mycothiol-dependent enzyme"/>
    <property type="match status" value="1"/>
</dbReference>
<dbReference type="RefSeq" id="WP_248635270.1">
    <property type="nucleotide sequence ID" value="NZ_JALPTH010000019.1"/>
</dbReference>
<sequence>MPNPHVPSELPARHAEALELFSARVHAIGADQWDDPTPCTDWSVRELVNHLAGEQLWVVPLVREHRTMKEVGDAFDGDVLGEDPVATWDEAAAAARAAFSEKGALDRVVSLSYGQTPATAYCAQMVTDLVVHAWDLSRGIGADERLPKPLVDFALREVGPHADALAGSGLFGPAVDTPDGADDQTRLLALTGREA</sequence>
<gene>
    <name evidence="2" type="ORF">M1O15_19690</name>
</gene>
<dbReference type="EMBL" id="JALPTH010000019">
    <property type="protein sequence ID" value="MCK8679572.1"/>
    <property type="molecule type" value="Genomic_DNA"/>
</dbReference>
<dbReference type="SUPFAM" id="SSF109854">
    <property type="entry name" value="DinB/YfiT-like putative metalloenzymes"/>
    <property type="match status" value="1"/>
</dbReference>
<dbReference type="InterPro" id="IPR034660">
    <property type="entry name" value="DinB/YfiT-like"/>
</dbReference>
<comment type="caution">
    <text evidence="2">The sequence shown here is derived from an EMBL/GenBank/DDBJ whole genome shotgun (WGS) entry which is preliminary data.</text>
</comment>
<keyword evidence="3" id="KW-1185">Reference proteome</keyword>
<organism evidence="2 3">
    <name type="scientific">Streptomyces lichenis</name>
    <dbReference type="NCBI Taxonomy" id="2306967"/>
    <lineage>
        <taxon>Bacteria</taxon>
        <taxon>Bacillati</taxon>
        <taxon>Actinomycetota</taxon>
        <taxon>Actinomycetes</taxon>
        <taxon>Kitasatosporales</taxon>
        <taxon>Streptomycetaceae</taxon>
        <taxon>Streptomyces</taxon>
    </lineage>
</organism>
<dbReference type="Pfam" id="PF11716">
    <property type="entry name" value="MDMPI_N"/>
    <property type="match status" value="1"/>
</dbReference>
<accession>A0ABT0IE20</accession>
<feature type="domain" description="Mycothiol-dependent maleylpyruvate isomerase metal-binding" evidence="1">
    <location>
        <begin position="16"/>
        <end position="136"/>
    </location>
</feature>
<dbReference type="InterPro" id="IPR017520">
    <property type="entry name" value="CHP03086"/>
</dbReference>
<evidence type="ECO:0000313" key="2">
    <source>
        <dbReference type="EMBL" id="MCK8679572.1"/>
    </source>
</evidence>
<evidence type="ECO:0000259" key="1">
    <source>
        <dbReference type="Pfam" id="PF11716"/>
    </source>
</evidence>
<dbReference type="Proteomes" id="UP001522868">
    <property type="component" value="Unassembled WGS sequence"/>
</dbReference>
<name>A0ABT0IE20_9ACTN</name>
<proteinExistence type="predicted"/>